<name>A0A3M8SXX6_9GAMM</name>
<evidence type="ECO:0000313" key="4">
    <source>
        <dbReference type="Proteomes" id="UP000267049"/>
    </source>
</evidence>
<dbReference type="NCBIfam" id="TIGR00252">
    <property type="entry name" value="YraN family protein"/>
    <property type="match status" value="1"/>
</dbReference>
<gene>
    <name evidence="3" type="ORF">EER27_07880</name>
</gene>
<dbReference type="AlphaFoldDB" id="A0A3M8SXX6"/>
<reference evidence="3 4" key="1">
    <citation type="submission" date="2018-11" db="EMBL/GenBank/DDBJ databases">
        <title>Lysobacter cryohumiis sp. nov., isolated from soil in the Tianshan Mountains, Xinjiang, China.</title>
        <authorList>
            <person name="Luo Y."/>
            <person name="Sheng H."/>
        </authorList>
    </citation>
    <scope>NUCLEOTIDE SEQUENCE [LARGE SCALE GENOMIC DNA]</scope>
    <source>
        <strain evidence="3 4">ZS60</strain>
    </source>
</reference>
<evidence type="ECO:0000256" key="2">
    <source>
        <dbReference type="HAMAP-Rule" id="MF_00048"/>
    </source>
</evidence>
<keyword evidence="4" id="KW-1185">Reference proteome</keyword>
<organism evidence="3 4">
    <name type="scientific">Montanilutibacter psychrotolerans</name>
    <dbReference type="NCBI Taxonomy" id="1327343"/>
    <lineage>
        <taxon>Bacteria</taxon>
        <taxon>Pseudomonadati</taxon>
        <taxon>Pseudomonadota</taxon>
        <taxon>Gammaproteobacteria</taxon>
        <taxon>Lysobacterales</taxon>
        <taxon>Lysobacteraceae</taxon>
        <taxon>Montanilutibacter</taxon>
    </lineage>
</organism>
<evidence type="ECO:0000313" key="3">
    <source>
        <dbReference type="EMBL" id="RNF84296.1"/>
    </source>
</evidence>
<dbReference type="Proteomes" id="UP000267049">
    <property type="component" value="Unassembled WGS sequence"/>
</dbReference>
<dbReference type="OrthoDB" id="9794876at2"/>
<dbReference type="NCBIfam" id="NF009150">
    <property type="entry name" value="PRK12497.1-3"/>
    <property type="match status" value="1"/>
</dbReference>
<dbReference type="Pfam" id="PF02021">
    <property type="entry name" value="UPF0102"/>
    <property type="match status" value="1"/>
</dbReference>
<accession>A0A3M8SXX6</accession>
<sequence length="130" mass="14439">MAEAMDRRGRGASVEVAARDHLRRAGLRDIASNANYRFGELDLVMLDDSGRGEATLVFIEVRYRRDPRFGGGAASIDASKRRKLVHAAQAFLATNRQYASSPCRFDVIEADGAPDAPRLNWLRDAFRADD</sequence>
<comment type="similarity">
    <text evidence="1 2">Belongs to the UPF0102 family.</text>
</comment>
<comment type="caution">
    <text evidence="3">The sequence shown here is derived from an EMBL/GenBank/DDBJ whole genome shotgun (WGS) entry which is preliminary data.</text>
</comment>
<protein>
    <recommendedName>
        <fullName evidence="2">UPF0102 protein EER27_07880</fullName>
    </recommendedName>
</protein>
<proteinExistence type="inferred from homology"/>
<dbReference type="InterPro" id="IPR011335">
    <property type="entry name" value="Restrct_endonuc-II-like"/>
</dbReference>
<dbReference type="EMBL" id="RIBS01000003">
    <property type="protein sequence ID" value="RNF84296.1"/>
    <property type="molecule type" value="Genomic_DNA"/>
</dbReference>
<dbReference type="SUPFAM" id="SSF52980">
    <property type="entry name" value="Restriction endonuclease-like"/>
    <property type="match status" value="1"/>
</dbReference>
<dbReference type="GO" id="GO:0003676">
    <property type="term" value="F:nucleic acid binding"/>
    <property type="evidence" value="ECO:0007669"/>
    <property type="project" value="InterPro"/>
</dbReference>
<dbReference type="InterPro" id="IPR011856">
    <property type="entry name" value="tRNA_endonuc-like_dom_sf"/>
</dbReference>
<evidence type="ECO:0000256" key="1">
    <source>
        <dbReference type="ARBA" id="ARBA00006738"/>
    </source>
</evidence>
<dbReference type="HAMAP" id="MF_00048">
    <property type="entry name" value="UPF0102"/>
    <property type="match status" value="1"/>
</dbReference>
<dbReference type="InterPro" id="IPR003509">
    <property type="entry name" value="UPF0102_YraN-like"/>
</dbReference>
<dbReference type="Gene3D" id="3.40.1350.10">
    <property type="match status" value="1"/>
</dbReference>
<dbReference type="PANTHER" id="PTHR34039">
    <property type="entry name" value="UPF0102 PROTEIN YRAN"/>
    <property type="match status" value="1"/>
</dbReference>
<dbReference type="PANTHER" id="PTHR34039:SF1">
    <property type="entry name" value="UPF0102 PROTEIN YRAN"/>
    <property type="match status" value="1"/>
</dbReference>